<accession>A0ACB8SV89</accession>
<dbReference type="EMBL" id="MU277225">
    <property type="protein sequence ID" value="KAI0059616.1"/>
    <property type="molecule type" value="Genomic_DNA"/>
</dbReference>
<evidence type="ECO:0000313" key="1">
    <source>
        <dbReference type="EMBL" id="KAI0059616.1"/>
    </source>
</evidence>
<sequence>MSQTSTPTQPGSGYASPAHPISPSPPVHAVASTSKTTPPTPPKIKPGNVFSNDGSFIERFQRLKKEEDEKKKQEETAARKRSFDSRFKNRGKRASPDDKNTSDTADDHPAKKVKGDTPLSQYEKEVKGYSGGRILKEDGMGVRPLVK</sequence>
<gene>
    <name evidence="1" type="ORF">BV25DRAFT_1828882</name>
</gene>
<reference evidence="1" key="1">
    <citation type="submission" date="2021-03" db="EMBL/GenBank/DDBJ databases">
        <authorList>
            <consortium name="DOE Joint Genome Institute"/>
            <person name="Ahrendt S."/>
            <person name="Looney B.P."/>
            <person name="Miyauchi S."/>
            <person name="Morin E."/>
            <person name="Drula E."/>
            <person name="Courty P.E."/>
            <person name="Chicoki N."/>
            <person name="Fauchery L."/>
            <person name="Kohler A."/>
            <person name="Kuo A."/>
            <person name="Labutti K."/>
            <person name="Pangilinan J."/>
            <person name="Lipzen A."/>
            <person name="Riley R."/>
            <person name="Andreopoulos W."/>
            <person name="He G."/>
            <person name="Johnson J."/>
            <person name="Barry K.W."/>
            <person name="Grigoriev I.V."/>
            <person name="Nagy L."/>
            <person name="Hibbett D."/>
            <person name="Henrissat B."/>
            <person name="Matheny P.B."/>
            <person name="Labbe J."/>
            <person name="Martin F."/>
        </authorList>
    </citation>
    <scope>NUCLEOTIDE SEQUENCE</scope>
    <source>
        <strain evidence="1">HHB10654</strain>
    </source>
</reference>
<organism evidence="1 2">
    <name type="scientific">Artomyces pyxidatus</name>
    <dbReference type="NCBI Taxonomy" id="48021"/>
    <lineage>
        <taxon>Eukaryota</taxon>
        <taxon>Fungi</taxon>
        <taxon>Dikarya</taxon>
        <taxon>Basidiomycota</taxon>
        <taxon>Agaricomycotina</taxon>
        <taxon>Agaricomycetes</taxon>
        <taxon>Russulales</taxon>
        <taxon>Auriscalpiaceae</taxon>
        <taxon>Artomyces</taxon>
    </lineage>
</organism>
<reference evidence="1" key="2">
    <citation type="journal article" date="2022" name="New Phytol.">
        <title>Evolutionary transition to the ectomycorrhizal habit in the genomes of a hyperdiverse lineage of mushroom-forming fungi.</title>
        <authorList>
            <person name="Looney B."/>
            <person name="Miyauchi S."/>
            <person name="Morin E."/>
            <person name="Drula E."/>
            <person name="Courty P.E."/>
            <person name="Kohler A."/>
            <person name="Kuo A."/>
            <person name="LaButti K."/>
            <person name="Pangilinan J."/>
            <person name="Lipzen A."/>
            <person name="Riley R."/>
            <person name="Andreopoulos W."/>
            <person name="He G."/>
            <person name="Johnson J."/>
            <person name="Nolan M."/>
            <person name="Tritt A."/>
            <person name="Barry K.W."/>
            <person name="Grigoriev I.V."/>
            <person name="Nagy L.G."/>
            <person name="Hibbett D."/>
            <person name="Henrissat B."/>
            <person name="Matheny P.B."/>
            <person name="Labbe J."/>
            <person name="Martin F.M."/>
        </authorList>
    </citation>
    <scope>NUCLEOTIDE SEQUENCE</scope>
    <source>
        <strain evidence="1">HHB10654</strain>
    </source>
</reference>
<evidence type="ECO:0000313" key="2">
    <source>
        <dbReference type="Proteomes" id="UP000814140"/>
    </source>
</evidence>
<protein>
    <submittedName>
        <fullName evidence="1">Uncharacterized protein</fullName>
    </submittedName>
</protein>
<keyword evidence="2" id="KW-1185">Reference proteome</keyword>
<proteinExistence type="predicted"/>
<name>A0ACB8SV89_9AGAM</name>
<comment type="caution">
    <text evidence="1">The sequence shown here is derived from an EMBL/GenBank/DDBJ whole genome shotgun (WGS) entry which is preliminary data.</text>
</comment>
<dbReference type="Proteomes" id="UP000814140">
    <property type="component" value="Unassembled WGS sequence"/>
</dbReference>